<keyword evidence="13" id="KW-1185">Reference proteome</keyword>
<dbReference type="EMBL" id="KB199780">
    <property type="protein sequence ID" value="ESP04365.1"/>
    <property type="molecule type" value="Genomic_DNA"/>
</dbReference>
<dbReference type="GeneID" id="20245317"/>
<evidence type="ECO:0000256" key="2">
    <source>
        <dbReference type="ARBA" id="ARBA00006040"/>
    </source>
</evidence>
<dbReference type="GO" id="GO:0006518">
    <property type="term" value="P:peptide metabolic process"/>
    <property type="evidence" value="ECO:0007669"/>
    <property type="project" value="TreeGrafter"/>
</dbReference>
<accession>V4CPN6</accession>
<dbReference type="OMA" id="ALMFEYM"/>
<evidence type="ECO:0000256" key="6">
    <source>
        <dbReference type="ARBA" id="ARBA00022833"/>
    </source>
</evidence>
<dbReference type="Gene3D" id="1.10.1370.10">
    <property type="entry name" value="Neurolysin, domain 3"/>
    <property type="match status" value="1"/>
</dbReference>
<dbReference type="GO" id="GO:0006627">
    <property type="term" value="P:protein processing involved in protein targeting to mitochondrion"/>
    <property type="evidence" value="ECO:0007669"/>
    <property type="project" value="TreeGrafter"/>
</dbReference>
<comment type="subcellular location">
    <subcellularLocation>
        <location evidence="1">Mitochondrion</location>
    </subcellularLocation>
</comment>
<evidence type="ECO:0000259" key="11">
    <source>
        <dbReference type="Pfam" id="PF01432"/>
    </source>
</evidence>
<dbReference type="InterPro" id="IPR001567">
    <property type="entry name" value="Pept_M3A_M3B_dom"/>
</dbReference>
<protein>
    <recommendedName>
        <fullName evidence="11">Peptidase M3A/M3B catalytic domain-containing protein</fullName>
    </recommendedName>
</protein>
<dbReference type="Proteomes" id="UP000030746">
    <property type="component" value="Unassembled WGS sequence"/>
</dbReference>
<dbReference type="GO" id="GO:0005739">
    <property type="term" value="C:mitochondrion"/>
    <property type="evidence" value="ECO:0007669"/>
    <property type="project" value="UniProtKB-SubCell"/>
</dbReference>
<reference evidence="12 13" key="1">
    <citation type="journal article" date="2013" name="Nature">
        <title>Insights into bilaterian evolution from three spiralian genomes.</title>
        <authorList>
            <person name="Simakov O."/>
            <person name="Marletaz F."/>
            <person name="Cho S.J."/>
            <person name="Edsinger-Gonzales E."/>
            <person name="Havlak P."/>
            <person name="Hellsten U."/>
            <person name="Kuo D.H."/>
            <person name="Larsson T."/>
            <person name="Lv J."/>
            <person name="Arendt D."/>
            <person name="Savage R."/>
            <person name="Osoegawa K."/>
            <person name="de Jong P."/>
            <person name="Grimwood J."/>
            <person name="Chapman J.A."/>
            <person name="Shapiro H."/>
            <person name="Aerts A."/>
            <person name="Otillar R.P."/>
            <person name="Terry A.Y."/>
            <person name="Boore J.L."/>
            <person name="Grigoriev I.V."/>
            <person name="Lindberg D.R."/>
            <person name="Seaver E.C."/>
            <person name="Weisblat D.A."/>
            <person name="Putnam N.H."/>
            <person name="Rokhsar D.S."/>
        </authorList>
    </citation>
    <scope>NUCLEOTIDE SEQUENCE [LARGE SCALE GENOMIC DNA]</scope>
</reference>
<evidence type="ECO:0000313" key="13">
    <source>
        <dbReference type="Proteomes" id="UP000030746"/>
    </source>
</evidence>
<name>V4CPN6_LOTGI</name>
<keyword evidence="4 10" id="KW-0479">Metal-binding</keyword>
<dbReference type="Pfam" id="PF01432">
    <property type="entry name" value="Peptidase_M3"/>
    <property type="match status" value="1"/>
</dbReference>
<dbReference type="CDD" id="cd06457">
    <property type="entry name" value="M3A_MIP"/>
    <property type="match status" value="1"/>
</dbReference>
<keyword evidence="7" id="KW-0809">Transit peptide</keyword>
<evidence type="ECO:0000256" key="1">
    <source>
        <dbReference type="ARBA" id="ARBA00004173"/>
    </source>
</evidence>
<dbReference type="CTD" id="20245317"/>
<keyword evidence="8 10" id="KW-0482">Metalloprotease</keyword>
<keyword evidence="6 10" id="KW-0862">Zinc</keyword>
<comment type="similarity">
    <text evidence="2 10">Belongs to the peptidase M3 family.</text>
</comment>
<dbReference type="STRING" id="225164.V4CPN6"/>
<dbReference type="PANTHER" id="PTHR11804:SF79">
    <property type="entry name" value="MITOCHONDRIAL INTERMEDIATE PEPTIDASE"/>
    <property type="match status" value="1"/>
</dbReference>
<dbReference type="InterPro" id="IPR045090">
    <property type="entry name" value="Pept_M3A_M3B"/>
</dbReference>
<comment type="cofactor">
    <cofactor evidence="10">
        <name>Zn(2+)</name>
        <dbReference type="ChEBI" id="CHEBI:29105"/>
    </cofactor>
    <text evidence="10">Binds 1 zinc ion.</text>
</comment>
<evidence type="ECO:0000313" key="12">
    <source>
        <dbReference type="EMBL" id="ESP04365.1"/>
    </source>
</evidence>
<organism evidence="12 13">
    <name type="scientific">Lottia gigantea</name>
    <name type="common">Giant owl limpet</name>
    <dbReference type="NCBI Taxonomy" id="225164"/>
    <lineage>
        <taxon>Eukaryota</taxon>
        <taxon>Metazoa</taxon>
        <taxon>Spiralia</taxon>
        <taxon>Lophotrochozoa</taxon>
        <taxon>Mollusca</taxon>
        <taxon>Gastropoda</taxon>
        <taxon>Patellogastropoda</taxon>
        <taxon>Lottioidea</taxon>
        <taxon>Lottiidae</taxon>
        <taxon>Lottia</taxon>
    </lineage>
</organism>
<evidence type="ECO:0000256" key="7">
    <source>
        <dbReference type="ARBA" id="ARBA00022946"/>
    </source>
</evidence>
<dbReference type="KEGG" id="lgi:LOTGIDRAFT_198714"/>
<dbReference type="InterPro" id="IPR033851">
    <property type="entry name" value="M3A_MIP"/>
</dbReference>
<dbReference type="GO" id="GO:0046872">
    <property type="term" value="F:metal ion binding"/>
    <property type="evidence" value="ECO:0007669"/>
    <property type="project" value="UniProtKB-UniRule"/>
</dbReference>
<keyword evidence="3 10" id="KW-0645">Protease</keyword>
<dbReference type="HOGENOM" id="CLU_001805_0_2_1"/>
<dbReference type="PANTHER" id="PTHR11804">
    <property type="entry name" value="PROTEASE M3 THIMET OLIGOPEPTIDASE-RELATED"/>
    <property type="match status" value="1"/>
</dbReference>
<evidence type="ECO:0000256" key="4">
    <source>
        <dbReference type="ARBA" id="ARBA00022723"/>
    </source>
</evidence>
<evidence type="ECO:0000256" key="3">
    <source>
        <dbReference type="ARBA" id="ARBA00022670"/>
    </source>
</evidence>
<sequence length="686" mass="78355">MRLKTIKFLTKAHRSAYYLDRRYVSKLSPLAQIFNTKPTPSRSFKLANVGLFQVPDLSSPEGFYVLQENATVQIEKLVKEIIKKQRSRKLVVIFDELSNCICKVADLADCVQTIHPCTKFATAAEDCRYRLSGLIEELNTNTDIYDALKRVIEEGDIIQTDDIDHRVAELFLSDFEQSGIHLPEEKRKKFVRLNEAIMVSERLFLQGLENPSVCLKSNLPDHLKNVFSLDGDNVMMFSSYSEHYNDDVREAAYKVYHQPDKTQLKRLDHLLYNRHQLAQLVGFPSYGHRAARGTMLATPEKIMEFLDLVSAKVKPSAAEDYQKILELKRQSGSKDKKLSHWDLSYYSAVGRQTVLDIDVNQLAPYFSIGTCMDGLNNLVQSLYGVTLKHVEIGKGETWNFDVYKLEVIDEQNNILGYIYCDFFERVSKPNQDCHYTIQGGCLRSDGTDQLPVVVLQLNLPSPHSTYPCLLTPHMLNNLFHEFGHAMHSVLGRTRYQHVTGTRCSTDIAEVPSILMEYFMSDPQVLSTFARHYKTGEKLDSNIIQKLCDSKSLFSGYETQLQVFYSALDQVYHSQIPSDTTKVLAEVHTKYFDIPYVEGTAWQLRFGHLVGYGAKYYSYLLSKAIASTIWNKYFEKDPLNRSMGEKFRYNFLAHGGGQPSKDLVQGMLNETPTIETLVDSLVPDKTP</sequence>
<dbReference type="FunFam" id="3.40.390.10:FF:000013">
    <property type="entry name" value="Mitochondrial intermediate peptidase"/>
    <property type="match status" value="1"/>
</dbReference>
<gene>
    <name evidence="12" type="ORF">LOTGIDRAFT_198714</name>
</gene>
<keyword evidence="5 10" id="KW-0378">Hydrolase</keyword>
<dbReference type="Gene3D" id="3.40.390.10">
    <property type="entry name" value="Collagenase (Catalytic Domain)"/>
    <property type="match status" value="1"/>
</dbReference>
<proteinExistence type="inferred from homology"/>
<feature type="domain" description="Peptidase M3A/M3B catalytic" evidence="11">
    <location>
        <begin position="242"/>
        <end position="679"/>
    </location>
</feature>
<keyword evidence="9" id="KW-0496">Mitochondrion</keyword>
<evidence type="ECO:0000256" key="8">
    <source>
        <dbReference type="ARBA" id="ARBA00023049"/>
    </source>
</evidence>
<dbReference type="GO" id="GO:0004222">
    <property type="term" value="F:metalloendopeptidase activity"/>
    <property type="evidence" value="ECO:0007669"/>
    <property type="project" value="InterPro"/>
</dbReference>
<evidence type="ECO:0000256" key="5">
    <source>
        <dbReference type="ARBA" id="ARBA00022801"/>
    </source>
</evidence>
<dbReference type="OrthoDB" id="17530at2759"/>
<dbReference type="InterPro" id="IPR024077">
    <property type="entry name" value="Neurolysin/TOP_dom2"/>
</dbReference>
<dbReference type="AlphaFoldDB" id="V4CPN6"/>
<evidence type="ECO:0000256" key="9">
    <source>
        <dbReference type="ARBA" id="ARBA00023128"/>
    </source>
</evidence>
<dbReference type="RefSeq" id="XP_009044968.1">
    <property type="nucleotide sequence ID" value="XM_009046720.1"/>
</dbReference>
<evidence type="ECO:0000256" key="10">
    <source>
        <dbReference type="RuleBase" id="RU003435"/>
    </source>
</evidence>
<dbReference type="InterPro" id="IPR024079">
    <property type="entry name" value="MetalloPept_cat_dom_sf"/>
</dbReference>
<dbReference type="SUPFAM" id="SSF55486">
    <property type="entry name" value="Metalloproteases ('zincins'), catalytic domain"/>
    <property type="match status" value="1"/>
</dbReference>